<accession>A0A7E4VB06</accession>
<reference evidence="2" key="2">
    <citation type="submission" date="2020-10" db="UniProtKB">
        <authorList>
            <consortium name="WormBaseParasite"/>
        </authorList>
    </citation>
    <scope>IDENTIFICATION</scope>
</reference>
<sequence>MSRIAIGLDQNTLAKGLAGRYRSGHFAKPAHLHKHPALPSCAHVYNDFHPIMTICITTVFAIRRTRRLQGYQGFSTIL</sequence>
<evidence type="ECO:0000313" key="2">
    <source>
        <dbReference type="WBParaSite" id="Pan_g18825.t1"/>
    </source>
</evidence>
<dbReference type="AlphaFoldDB" id="A0A7E4VB06"/>
<dbReference type="WBParaSite" id="Pan_g18825.t1">
    <property type="protein sequence ID" value="Pan_g18825.t1"/>
    <property type="gene ID" value="Pan_g18825"/>
</dbReference>
<evidence type="ECO:0000313" key="1">
    <source>
        <dbReference type="Proteomes" id="UP000492821"/>
    </source>
</evidence>
<organism evidence="1 2">
    <name type="scientific">Panagrellus redivivus</name>
    <name type="common">Microworm</name>
    <dbReference type="NCBI Taxonomy" id="6233"/>
    <lineage>
        <taxon>Eukaryota</taxon>
        <taxon>Metazoa</taxon>
        <taxon>Ecdysozoa</taxon>
        <taxon>Nematoda</taxon>
        <taxon>Chromadorea</taxon>
        <taxon>Rhabditida</taxon>
        <taxon>Tylenchina</taxon>
        <taxon>Panagrolaimomorpha</taxon>
        <taxon>Panagrolaimoidea</taxon>
        <taxon>Panagrolaimidae</taxon>
        <taxon>Panagrellus</taxon>
    </lineage>
</organism>
<protein>
    <submittedName>
        <fullName evidence="2">Transposase</fullName>
    </submittedName>
</protein>
<name>A0A7E4VB06_PANRE</name>
<proteinExistence type="predicted"/>
<keyword evidence="1" id="KW-1185">Reference proteome</keyword>
<reference evidence="1" key="1">
    <citation type="journal article" date="2013" name="Genetics">
        <title>The draft genome and transcriptome of Panagrellus redivivus are shaped by the harsh demands of a free-living lifestyle.</title>
        <authorList>
            <person name="Srinivasan J."/>
            <person name="Dillman A.R."/>
            <person name="Macchietto M.G."/>
            <person name="Heikkinen L."/>
            <person name="Lakso M."/>
            <person name="Fracchia K.M."/>
            <person name="Antoshechkin I."/>
            <person name="Mortazavi A."/>
            <person name="Wong G."/>
            <person name="Sternberg P.W."/>
        </authorList>
    </citation>
    <scope>NUCLEOTIDE SEQUENCE [LARGE SCALE GENOMIC DNA]</scope>
    <source>
        <strain evidence="1">MT8872</strain>
    </source>
</reference>
<dbReference type="Proteomes" id="UP000492821">
    <property type="component" value="Unassembled WGS sequence"/>
</dbReference>